<organism evidence="1 2">
    <name type="scientific">Geomonas propionica</name>
    <dbReference type="NCBI Taxonomy" id="2798582"/>
    <lineage>
        <taxon>Bacteria</taxon>
        <taxon>Pseudomonadati</taxon>
        <taxon>Thermodesulfobacteriota</taxon>
        <taxon>Desulfuromonadia</taxon>
        <taxon>Geobacterales</taxon>
        <taxon>Geobacteraceae</taxon>
        <taxon>Geomonas</taxon>
    </lineage>
</organism>
<comment type="caution">
    <text evidence="1">The sequence shown here is derived from an EMBL/GenBank/DDBJ whole genome shotgun (WGS) entry which is preliminary data.</text>
</comment>
<name>A0ABS0YSW4_9BACT</name>
<reference evidence="1 2" key="1">
    <citation type="submission" date="2020-12" db="EMBL/GenBank/DDBJ databases">
        <title>Geomonas sp. Red259, isolated from paddy soil.</title>
        <authorList>
            <person name="Xu Z."/>
            <person name="Zhang Z."/>
            <person name="Masuda Y."/>
            <person name="Itoh H."/>
            <person name="Senoo K."/>
        </authorList>
    </citation>
    <scope>NUCLEOTIDE SEQUENCE [LARGE SCALE GENOMIC DNA]</scope>
    <source>
        <strain evidence="1 2">Red259</strain>
    </source>
</reference>
<dbReference type="RefSeq" id="WP_199395568.1">
    <property type="nucleotide sequence ID" value="NZ_JAEMHK010000009.1"/>
</dbReference>
<evidence type="ECO:0000313" key="1">
    <source>
        <dbReference type="EMBL" id="MBJ6801071.1"/>
    </source>
</evidence>
<evidence type="ECO:0000313" key="2">
    <source>
        <dbReference type="Proteomes" id="UP000641025"/>
    </source>
</evidence>
<protein>
    <recommendedName>
        <fullName evidence="3">PEP-CTERM protein-sorting domain-containing protein</fullName>
    </recommendedName>
</protein>
<dbReference type="EMBL" id="JAEMHK010000009">
    <property type="protein sequence ID" value="MBJ6801071.1"/>
    <property type="molecule type" value="Genomic_DNA"/>
</dbReference>
<proteinExistence type="predicted"/>
<evidence type="ECO:0008006" key="3">
    <source>
        <dbReference type="Google" id="ProtNLM"/>
    </source>
</evidence>
<dbReference type="Proteomes" id="UP000641025">
    <property type="component" value="Unassembled WGS sequence"/>
</dbReference>
<accession>A0ABS0YSW4</accession>
<sequence>MITAIGKVTLFFGLSLIFGLFMLGNALATPTTIDFAGAVTNLNVPDLNAGATFVPGDNFSPGSRFTGTLIYDSDLLPANSEFFIPTNDMLLFSLKFGPQSWQLGNNTAICQLFENSAGDGYIEMGTDGGLYFTGDVKSTYFEHLWVDFTLKDIVDGVMLPKNQTQIELTSLSISAGPYWHLQGSITPLAQPVPEPHTLILVAVGFGGFFLIRSRLDARNTT</sequence>
<gene>
    <name evidence="1" type="ORF">JFN90_13130</name>
</gene>
<keyword evidence="2" id="KW-1185">Reference proteome</keyword>